<feature type="domain" description="PDZ" evidence="6">
    <location>
        <begin position="386"/>
        <end position="466"/>
    </location>
</feature>
<evidence type="ECO:0000259" key="6">
    <source>
        <dbReference type="PROSITE" id="PS50106"/>
    </source>
</evidence>
<dbReference type="Gene3D" id="2.40.10.10">
    <property type="entry name" value="Trypsin-like serine proteases"/>
    <property type="match status" value="2"/>
</dbReference>
<comment type="similarity">
    <text evidence="1">Belongs to the peptidase S1C family.</text>
</comment>
<dbReference type="InterPro" id="IPR009003">
    <property type="entry name" value="Peptidase_S1_PA"/>
</dbReference>
<dbReference type="EMBL" id="JBBEGN010000019">
    <property type="protein sequence ID" value="MEJ2871104.1"/>
    <property type="molecule type" value="Genomic_DNA"/>
</dbReference>
<feature type="compositionally biased region" description="Basic and acidic residues" evidence="4">
    <location>
        <begin position="1"/>
        <end position="13"/>
    </location>
</feature>
<dbReference type="SMART" id="SM00228">
    <property type="entry name" value="PDZ"/>
    <property type="match status" value="1"/>
</dbReference>
<keyword evidence="2" id="KW-0645">Protease</keyword>
<dbReference type="PRINTS" id="PR00834">
    <property type="entry name" value="PROTEASES2C"/>
</dbReference>
<comment type="caution">
    <text evidence="7">The sequence shown here is derived from an EMBL/GenBank/DDBJ whole genome shotgun (WGS) entry which is preliminary data.</text>
</comment>
<dbReference type="PANTHER" id="PTHR43343:SF3">
    <property type="entry name" value="PROTEASE DO-LIKE 8, CHLOROPLASTIC"/>
    <property type="match status" value="1"/>
</dbReference>
<keyword evidence="5" id="KW-1133">Transmembrane helix</keyword>
<proteinExistence type="inferred from homology"/>
<dbReference type="SUPFAM" id="SSF50494">
    <property type="entry name" value="Trypsin-like serine proteases"/>
    <property type="match status" value="1"/>
</dbReference>
<sequence length="484" mass="46143">MSETPRRDDEPGRVGDPGAAGDPATVERPGLGTGYGRGGVRWADEQQAAPAPRSWSGAPFGGSGSGAQGAGEQADYGWGRGPDPSSGTAMTPTPPGGFPADSGAGWSTPGPGQPPAPDEGRRGGLRGAAGSVTRTGLVLVAVIALVAGLVGGGIAGALFSSSSSTTSLGSLGDSEPLPPAPAGSVEAIAATVLPSTVQIIGATGAGSGVVISADGLIMTNNHVLAAGARSGLQAVFADGTAAPVTLVGAAPAADIAVVRASGVSNLRPAALGDSTQLRQGQAVVAVGSPLGLSGTVTTGIVSALRRPVAAGGSGAGQESTLDAIQTDAAINPGNSGGPLADAAGRVVGINTAIASVTGGGAGQEGGSIGLGFAIPMNHARRIATELVETGRATQAIIGVQVTDGGARGATVASVTPGSPAGSAGLQAGDLVTRVDDRAIEDANALVAAVQSSAPGQVVTLTVSSGGGAPRQVQVTLGGRVIGGR</sequence>
<name>A0ABU8MUV5_9PSEU</name>
<feature type="transmembrane region" description="Helical" evidence="5">
    <location>
        <begin position="136"/>
        <end position="159"/>
    </location>
</feature>
<organism evidence="7 8">
    <name type="scientific">Actinomycetospora aurantiaca</name>
    <dbReference type="NCBI Taxonomy" id="3129233"/>
    <lineage>
        <taxon>Bacteria</taxon>
        <taxon>Bacillati</taxon>
        <taxon>Actinomycetota</taxon>
        <taxon>Actinomycetes</taxon>
        <taxon>Pseudonocardiales</taxon>
        <taxon>Pseudonocardiaceae</taxon>
        <taxon>Actinomycetospora</taxon>
    </lineage>
</organism>
<feature type="compositionally biased region" description="Gly residues" evidence="4">
    <location>
        <begin position="59"/>
        <end position="69"/>
    </location>
</feature>
<dbReference type="Pfam" id="PF13365">
    <property type="entry name" value="Trypsin_2"/>
    <property type="match status" value="1"/>
</dbReference>
<dbReference type="Pfam" id="PF13180">
    <property type="entry name" value="PDZ_2"/>
    <property type="match status" value="1"/>
</dbReference>
<dbReference type="InterPro" id="IPR043504">
    <property type="entry name" value="Peptidase_S1_PA_chymotrypsin"/>
</dbReference>
<dbReference type="SUPFAM" id="SSF50156">
    <property type="entry name" value="PDZ domain-like"/>
    <property type="match status" value="1"/>
</dbReference>
<keyword evidence="3" id="KW-0378">Hydrolase</keyword>
<keyword evidence="5" id="KW-0812">Transmembrane</keyword>
<feature type="region of interest" description="Disordered" evidence="4">
    <location>
        <begin position="1"/>
        <end position="128"/>
    </location>
</feature>
<dbReference type="InterPro" id="IPR051201">
    <property type="entry name" value="Chloro_Bact_Ser_Proteases"/>
</dbReference>
<keyword evidence="5" id="KW-0472">Membrane</keyword>
<keyword evidence="8" id="KW-1185">Reference proteome</keyword>
<gene>
    <name evidence="7" type="ORF">WCD74_25300</name>
</gene>
<evidence type="ECO:0000256" key="4">
    <source>
        <dbReference type="SAM" id="MobiDB-lite"/>
    </source>
</evidence>
<evidence type="ECO:0000256" key="2">
    <source>
        <dbReference type="ARBA" id="ARBA00022670"/>
    </source>
</evidence>
<dbReference type="CDD" id="cd06779">
    <property type="entry name" value="cpPDZ_Deg_HtrA-like"/>
    <property type="match status" value="1"/>
</dbReference>
<evidence type="ECO:0000313" key="8">
    <source>
        <dbReference type="Proteomes" id="UP001385809"/>
    </source>
</evidence>
<dbReference type="InterPro" id="IPR001940">
    <property type="entry name" value="Peptidase_S1C"/>
</dbReference>
<dbReference type="RefSeq" id="WP_337697675.1">
    <property type="nucleotide sequence ID" value="NZ_JBBEGN010000019.1"/>
</dbReference>
<protein>
    <submittedName>
        <fullName evidence="7">Trypsin-like peptidase domain-containing protein</fullName>
    </submittedName>
</protein>
<dbReference type="Gene3D" id="2.30.42.10">
    <property type="match status" value="1"/>
</dbReference>
<reference evidence="7 8" key="1">
    <citation type="submission" date="2024-03" db="EMBL/GenBank/DDBJ databases">
        <title>Actinomycetospora sp. OC33-EN08, a novel actinomycete isolated from wild orchid (Aerides multiflora).</title>
        <authorList>
            <person name="Suriyachadkun C."/>
        </authorList>
    </citation>
    <scope>NUCLEOTIDE SEQUENCE [LARGE SCALE GENOMIC DNA]</scope>
    <source>
        <strain evidence="7 8">OC33-EN08</strain>
    </source>
</reference>
<dbReference type="InterPro" id="IPR036034">
    <property type="entry name" value="PDZ_sf"/>
</dbReference>
<evidence type="ECO:0000256" key="1">
    <source>
        <dbReference type="ARBA" id="ARBA00010541"/>
    </source>
</evidence>
<dbReference type="PROSITE" id="PS50106">
    <property type="entry name" value="PDZ"/>
    <property type="match status" value="1"/>
</dbReference>
<dbReference type="PANTHER" id="PTHR43343">
    <property type="entry name" value="PEPTIDASE S12"/>
    <property type="match status" value="1"/>
</dbReference>
<evidence type="ECO:0000256" key="5">
    <source>
        <dbReference type="SAM" id="Phobius"/>
    </source>
</evidence>
<evidence type="ECO:0000313" key="7">
    <source>
        <dbReference type="EMBL" id="MEJ2871104.1"/>
    </source>
</evidence>
<dbReference type="Proteomes" id="UP001385809">
    <property type="component" value="Unassembled WGS sequence"/>
</dbReference>
<accession>A0ABU8MUV5</accession>
<dbReference type="InterPro" id="IPR001478">
    <property type="entry name" value="PDZ"/>
</dbReference>
<evidence type="ECO:0000256" key="3">
    <source>
        <dbReference type="ARBA" id="ARBA00022801"/>
    </source>
</evidence>